<keyword evidence="2" id="KW-1185">Reference proteome</keyword>
<evidence type="ECO:0000313" key="2">
    <source>
        <dbReference type="Proteomes" id="UP001319846"/>
    </source>
</evidence>
<name>A0ACC5VT72_9GAMM</name>
<dbReference type="EMBL" id="JABYQT010000002">
    <property type="protein sequence ID" value="MBZ5486951.1"/>
    <property type="molecule type" value="Genomic_DNA"/>
</dbReference>
<sequence length="175" mass="20612">MSEFKRENRYLVLKYSDLRPEELEALRAFIETNDLRSRKAVVIEHDWPIYEQTWDAVQRLAEGRVQELDELRANAQERERLKMELSSALNYDASNPSMCDLVVEAQLLKQERDAALHRITELEQAERLQVQLREKIQGERDALATLTQWRPIEHADRTTQRQADSRDLEAPPRTT</sequence>
<accession>A0ACC5VT72</accession>
<dbReference type="Proteomes" id="UP001319846">
    <property type="component" value="Unassembled WGS sequence"/>
</dbReference>
<comment type="caution">
    <text evidence="1">The sequence shown here is derived from an EMBL/GenBank/DDBJ whole genome shotgun (WGS) entry which is preliminary data.</text>
</comment>
<organism evidence="1 2">
    <name type="scientific">Vreelandella aquamarina</name>
    <dbReference type="NCBI Taxonomy" id="77097"/>
    <lineage>
        <taxon>Bacteria</taxon>
        <taxon>Pseudomonadati</taxon>
        <taxon>Pseudomonadota</taxon>
        <taxon>Gammaproteobacteria</taxon>
        <taxon>Oceanospirillales</taxon>
        <taxon>Halomonadaceae</taxon>
        <taxon>Vreelandella</taxon>
    </lineage>
</organism>
<reference evidence="1" key="1">
    <citation type="submission" date="2020-06" db="EMBL/GenBank/DDBJ databases">
        <title>Whole Genome Sequence of Halomonas aquamarina MB598.</title>
        <authorList>
            <person name="Pervaiz M."/>
            <person name="Fariq A."/>
            <person name="Yasmin A."/>
            <person name="Welch M."/>
        </authorList>
    </citation>
    <scope>NUCLEOTIDE SEQUENCE</scope>
    <source>
        <strain evidence="1">MB598</strain>
    </source>
</reference>
<gene>
    <name evidence="1" type="ORF">HW452_05365</name>
</gene>
<evidence type="ECO:0000313" key="1">
    <source>
        <dbReference type="EMBL" id="MBZ5486951.1"/>
    </source>
</evidence>
<proteinExistence type="predicted"/>
<protein>
    <submittedName>
        <fullName evidence="1">Uncharacterized protein</fullName>
    </submittedName>
</protein>